<dbReference type="SUPFAM" id="SSF53098">
    <property type="entry name" value="Ribonuclease H-like"/>
    <property type="match status" value="1"/>
</dbReference>
<keyword evidence="2" id="KW-0548">Nucleotidyltransferase</keyword>
<dbReference type="AlphaFoldDB" id="A0A834W0F9"/>
<dbReference type="GO" id="GO:0003676">
    <property type="term" value="F:nucleic acid binding"/>
    <property type="evidence" value="ECO:0007669"/>
    <property type="project" value="InterPro"/>
</dbReference>
<dbReference type="CDD" id="cd06222">
    <property type="entry name" value="RNase_H_like"/>
    <property type="match status" value="1"/>
</dbReference>
<protein>
    <submittedName>
        <fullName evidence="2">Reverse transcriptase</fullName>
    </submittedName>
</protein>
<dbReference type="InterPro" id="IPR012337">
    <property type="entry name" value="RNaseH-like_sf"/>
</dbReference>
<dbReference type="GO" id="GO:0003964">
    <property type="term" value="F:RNA-directed DNA polymerase activity"/>
    <property type="evidence" value="ECO:0007669"/>
    <property type="project" value="UniProtKB-KW"/>
</dbReference>
<evidence type="ECO:0000313" key="3">
    <source>
        <dbReference type="Proteomes" id="UP000634136"/>
    </source>
</evidence>
<comment type="caution">
    <text evidence="2">The sequence shown here is derived from an EMBL/GenBank/DDBJ whole genome shotgun (WGS) entry which is preliminary data.</text>
</comment>
<dbReference type="Gene3D" id="3.30.420.10">
    <property type="entry name" value="Ribonuclease H-like superfamily/Ribonuclease H"/>
    <property type="match status" value="1"/>
</dbReference>
<dbReference type="InterPro" id="IPR036397">
    <property type="entry name" value="RNaseH_sf"/>
</dbReference>
<evidence type="ECO:0000259" key="1">
    <source>
        <dbReference type="Pfam" id="PF13456"/>
    </source>
</evidence>
<reference evidence="2" key="1">
    <citation type="submission" date="2020-09" db="EMBL/GenBank/DDBJ databases">
        <title>Genome-Enabled Discovery of Anthraquinone Biosynthesis in Senna tora.</title>
        <authorList>
            <person name="Kang S.-H."/>
            <person name="Pandey R.P."/>
            <person name="Lee C.-M."/>
            <person name="Sim J.-S."/>
            <person name="Jeong J.-T."/>
            <person name="Choi B.-S."/>
            <person name="Jung M."/>
            <person name="Ginzburg D."/>
            <person name="Zhao K."/>
            <person name="Won S.Y."/>
            <person name="Oh T.-J."/>
            <person name="Yu Y."/>
            <person name="Kim N.-H."/>
            <person name="Lee O.R."/>
            <person name="Lee T.-H."/>
            <person name="Bashyal P."/>
            <person name="Kim T.-S."/>
            <person name="Lee W.-H."/>
            <person name="Kawkins C."/>
            <person name="Kim C.-K."/>
            <person name="Kim J.S."/>
            <person name="Ahn B.O."/>
            <person name="Rhee S.Y."/>
            <person name="Sohng J.K."/>
        </authorList>
    </citation>
    <scope>NUCLEOTIDE SEQUENCE</scope>
    <source>
        <tissue evidence="2">Leaf</tissue>
    </source>
</reference>
<keyword evidence="2" id="KW-0808">Transferase</keyword>
<evidence type="ECO:0000313" key="2">
    <source>
        <dbReference type="EMBL" id="KAF7804738.1"/>
    </source>
</evidence>
<dbReference type="GO" id="GO:0004523">
    <property type="term" value="F:RNA-DNA hybrid ribonuclease activity"/>
    <property type="evidence" value="ECO:0007669"/>
    <property type="project" value="InterPro"/>
</dbReference>
<gene>
    <name evidence="2" type="ORF">G2W53_043849</name>
</gene>
<dbReference type="OrthoDB" id="1412129at2759"/>
<keyword evidence="3" id="KW-1185">Reference proteome</keyword>
<dbReference type="InterPro" id="IPR044730">
    <property type="entry name" value="RNase_H-like_dom_plant"/>
</dbReference>
<dbReference type="InterPro" id="IPR002156">
    <property type="entry name" value="RNaseH_domain"/>
</dbReference>
<dbReference type="InterPro" id="IPR052929">
    <property type="entry name" value="RNase_H-like_EbsB-rel"/>
</dbReference>
<name>A0A834W0F9_9FABA</name>
<proteinExistence type="predicted"/>
<feature type="domain" description="RNase H type-1" evidence="1">
    <location>
        <begin position="132"/>
        <end position="250"/>
    </location>
</feature>
<dbReference type="PANTHER" id="PTHR47074">
    <property type="entry name" value="BNAC02G40300D PROTEIN"/>
    <property type="match status" value="1"/>
</dbReference>
<sequence>MLFGGSNPCPSPSPLCPICGSEPETPEHLLFFCPWSAAVWLSSALSCKVGRLDVRRVDLWLFEVLCESDALDDRAQSLVAFLCWFIWKGRCLFVFENKPLDPILTKRLAEKACDEYFSTVSKGAKPCEPGSSCQTSQSGAGIGVLFRNHLGVVLDGCCLTVDASSSLMVEALAVRHAVLALSDLKWDGVCIESDCAALVRAISSGLPVGDWACDTIVEDIRVLSRNFRRISFSWVNRQCNLAADWLAKAAVWRMCPSGWVSSPPSSLASLLALDACGIRSGVG</sequence>
<dbReference type="PANTHER" id="PTHR47074:SF11">
    <property type="entry name" value="REVERSE TRANSCRIPTASE-LIKE PROTEIN"/>
    <property type="match status" value="1"/>
</dbReference>
<dbReference type="EMBL" id="JAAIUW010000013">
    <property type="protein sequence ID" value="KAF7804738.1"/>
    <property type="molecule type" value="Genomic_DNA"/>
</dbReference>
<dbReference type="Pfam" id="PF13456">
    <property type="entry name" value="RVT_3"/>
    <property type="match status" value="1"/>
</dbReference>
<accession>A0A834W0F9</accession>
<keyword evidence="2" id="KW-0695">RNA-directed DNA polymerase</keyword>
<dbReference type="Proteomes" id="UP000634136">
    <property type="component" value="Unassembled WGS sequence"/>
</dbReference>
<organism evidence="2 3">
    <name type="scientific">Senna tora</name>
    <dbReference type="NCBI Taxonomy" id="362788"/>
    <lineage>
        <taxon>Eukaryota</taxon>
        <taxon>Viridiplantae</taxon>
        <taxon>Streptophyta</taxon>
        <taxon>Embryophyta</taxon>
        <taxon>Tracheophyta</taxon>
        <taxon>Spermatophyta</taxon>
        <taxon>Magnoliopsida</taxon>
        <taxon>eudicotyledons</taxon>
        <taxon>Gunneridae</taxon>
        <taxon>Pentapetalae</taxon>
        <taxon>rosids</taxon>
        <taxon>fabids</taxon>
        <taxon>Fabales</taxon>
        <taxon>Fabaceae</taxon>
        <taxon>Caesalpinioideae</taxon>
        <taxon>Cassia clade</taxon>
        <taxon>Senna</taxon>
    </lineage>
</organism>